<accession>A0A939DZ80</accession>
<organism evidence="1 2">
    <name type="scientific">Corynebacterium mendelii</name>
    <dbReference type="NCBI Taxonomy" id="2765362"/>
    <lineage>
        <taxon>Bacteria</taxon>
        <taxon>Bacillati</taxon>
        <taxon>Actinomycetota</taxon>
        <taxon>Actinomycetes</taxon>
        <taxon>Mycobacteriales</taxon>
        <taxon>Corynebacteriaceae</taxon>
        <taxon>Corynebacterium</taxon>
    </lineage>
</organism>
<evidence type="ECO:0000313" key="1">
    <source>
        <dbReference type="EMBL" id="MBN9643544.1"/>
    </source>
</evidence>
<evidence type="ECO:0000313" key="2">
    <source>
        <dbReference type="Proteomes" id="UP000664332"/>
    </source>
</evidence>
<sequence length="130" mass="13958">MTSSTRPHLSGIDPERWEAVAHPPQGRLFARRAAREERRFAAACRRGGIILAAQPQAVAGTADSGPSLPALSGPQPSVAVLFDELFYRVAEAGWTGLAESYLAGEWITDDLAGVVARLIDTGYRPRGCVR</sequence>
<dbReference type="AlphaFoldDB" id="A0A939DZ80"/>
<keyword evidence="2" id="KW-1185">Reference proteome</keyword>
<gene>
    <name evidence="1" type="ORF">JZY06_02710</name>
</gene>
<comment type="caution">
    <text evidence="1">The sequence shown here is derived from an EMBL/GenBank/DDBJ whole genome shotgun (WGS) entry which is preliminary data.</text>
</comment>
<proteinExistence type="predicted"/>
<protein>
    <submittedName>
        <fullName evidence="1">Uncharacterized protein</fullName>
    </submittedName>
</protein>
<feature type="non-terminal residue" evidence="1">
    <location>
        <position position="130"/>
    </location>
</feature>
<dbReference type="EMBL" id="JAFLEQ010000003">
    <property type="protein sequence ID" value="MBN9643544.1"/>
    <property type="molecule type" value="Genomic_DNA"/>
</dbReference>
<reference evidence="1" key="1">
    <citation type="submission" date="2021-03" db="EMBL/GenBank/DDBJ databases">
        <authorList>
            <person name="Sun Q."/>
        </authorList>
    </citation>
    <scope>NUCLEOTIDE SEQUENCE</scope>
    <source>
        <strain evidence="1">CCM 8862</strain>
    </source>
</reference>
<dbReference type="Proteomes" id="UP000664332">
    <property type="component" value="Unassembled WGS sequence"/>
</dbReference>
<name>A0A939DZ80_9CORY</name>